<dbReference type="AlphaFoldDB" id="A0A4P6EMB0"/>
<keyword evidence="2" id="KW-1185">Reference proteome</keyword>
<protein>
    <submittedName>
        <fullName evidence="1">Antitoxin</fullName>
    </submittedName>
</protein>
<dbReference type="EMBL" id="CP035495">
    <property type="protein sequence ID" value="QAY62399.1"/>
    <property type="molecule type" value="Genomic_DNA"/>
</dbReference>
<dbReference type="Proteomes" id="UP000291758">
    <property type="component" value="Chromosome"/>
</dbReference>
<reference evidence="1 2" key="1">
    <citation type="submission" date="2019-01" db="EMBL/GenBank/DDBJ databases">
        <title>Genome sequencing of strain 2JSPR-7.</title>
        <authorList>
            <person name="Heo J."/>
            <person name="Kim S.-J."/>
            <person name="Kim J.-S."/>
            <person name="Hong S.-B."/>
            <person name="Kwon S.-W."/>
        </authorList>
    </citation>
    <scope>NUCLEOTIDE SEQUENCE [LARGE SCALE GENOMIC DNA]</scope>
    <source>
        <strain evidence="1 2">2JSPR-7</strain>
    </source>
</reference>
<sequence>MTVGARDRGTVKLSASLPAADVAYLERYARRHRLPSRSATLHAAVQALRERELEAQYAEAYREWEESGEAAVWDVAVADGIEPVA</sequence>
<gene>
    <name evidence="1" type="ORF">ET495_03030</name>
</gene>
<evidence type="ECO:0000313" key="2">
    <source>
        <dbReference type="Proteomes" id="UP000291758"/>
    </source>
</evidence>
<organism evidence="1 2">
    <name type="scientific">Xylanimonas allomyrinae</name>
    <dbReference type="NCBI Taxonomy" id="2509459"/>
    <lineage>
        <taxon>Bacteria</taxon>
        <taxon>Bacillati</taxon>
        <taxon>Actinomycetota</taxon>
        <taxon>Actinomycetes</taxon>
        <taxon>Micrococcales</taxon>
        <taxon>Promicromonosporaceae</taxon>
        <taxon>Xylanimonas</taxon>
    </lineage>
</organism>
<accession>A0A4P6EMB0</accession>
<dbReference type="OrthoDB" id="3692970at2"/>
<evidence type="ECO:0000313" key="1">
    <source>
        <dbReference type="EMBL" id="QAY62399.1"/>
    </source>
</evidence>
<dbReference type="RefSeq" id="WP_129202496.1">
    <property type="nucleotide sequence ID" value="NZ_CP035495.1"/>
</dbReference>
<dbReference type="KEGG" id="xyl:ET495_03030"/>
<name>A0A4P6EMB0_9MICO</name>
<proteinExistence type="predicted"/>